<accession>A0A0D6Q3E8</accession>
<dbReference type="EMBL" id="BANI01000368">
    <property type="protein sequence ID" value="GAN98097.1"/>
    <property type="molecule type" value="Genomic_DNA"/>
</dbReference>
<feature type="signal peptide" evidence="1">
    <location>
        <begin position="1"/>
        <end position="22"/>
    </location>
</feature>
<proteinExistence type="predicted"/>
<name>A0A0D6Q3E8_KOMEU</name>
<comment type="caution">
    <text evidence="2">The sequence shown here is derived from an EMBL/GenBank/DDBJ whole genome shotgun (WGS) entry which is preliminary data.</text>
</comment>
<feature type="chain" id="PRO_5002310362" evidence="1">
    <location>
        <begin position="23"/>
        <end position="84"/>
    </location>
</feature>
<evidence type="ECO:0000313" key="3">
    <source>
        <dbReference type="Proteomes" id="UP000032675"/>
    </source>
</evidence>
<keyword evidence="1" id="KW-0732">Signal</keyword>
<dbReference type="RefSeq" id="WP_010508445.1">
    <property type="nucleotide sequence ID" value="NZ_BANI01000368.1"/>
</dbReference>
<evidence type="ECO:0000256" key="1">
    <source>
        <dbReference type="SAM" id="SignalP"/>
    </source>
</evidence>
<reference evidence="2 3" key="1">
    <citation type="submission" date="2012-11" db="EMBL/GenBank/DDBJ databases">
        <title>Whole genome sequence of Gluconacetobacter europaeus NBRC3261.</title>
        <authorList>
            <person name="Azuma Y."/>
            <person name="Higashiura N."/>
            <person name="Hirakawa H."/>
            <person name="Matsushita K."/>
        </authorList>
    </citation>
    <scope>NUCLEOTIDE SEQUENCE [LARGE SCALE GENOMIC DNA]</scope>
    <source>
        <strain evidence="2 3">NBRC 3261</strain>
    </source>
</reference>
<gene>
    <name evidence="2" type="ORF">Geu3261_0441_003</name>
</gene>
<organism evidence="2 3">
    <name type="scientific">Komagataeibacter europaeus NBRC 3261</name>
    <dbReference type="NCBI Taxonomy" id="1234669"/>
    <lineage>
        <taxon>Bacteria</taxon>
        <taxon>Pseudomonadati</taxon>
        <taxon>Pseudomonadota</taxon>
        <taxon>Alphaproteobacteria</taxon>
        <taxon>Acetobacterales</taxon>
        <taxon>Acetobacteraceae</taxon>
        <taxon>Komagataeibacter</taxon>
    </lineage>
</organism>
<sequence length="84" mass="9114">MFKSASVLATLAALAVATPAMAQGANDFCKAVSKQPSGEWKINTDTTVMIGGARVDLKPQTVYRGEIKINEEDLHNEFDKNCKK</sequence>
<evidence type="ECO:0000313" key="2">
    <source>
        <dbReference type="EMBL" id="GAN98097.1"/>
    </source>
</evidence>
<protein>
    <submittedName>
        <fullName evidence="2">Uncharacterized protein</fullName>
    </submittedName>
</protein>
<dbReference type="Proteomes" id="UP000032675">
    <property type="component" value="Unassembled WGS sequence"/>
</dbReference>
<dbReference type="AlphaFoldDB" id="A0A0D6Q3E8"/>